<keyword evidence="2" id="KW-0472">Membrane</keyword>
<reference evidence="4" key="1">
    <citation type="journal article" date="2014" name="Front. Microbiol.">
        <title>High frequency of phylogenetically diverse reductive dehalogenase-homologous genes in deep subseafloor sedimentary metagenomes.</title>
        <authorList>
            <person name="Kawai M."/>
            <person name="Futagami T."/>
            <person name="Toyoda A."/>
            <person name="Takaki Y."/>
            <person name="Nishi S."/>
            <person name="Hori S."/>
            <person name="Arai W."/>
            <person name="Tsubouchi T."/>
            <person name="Morono Y."/>
            <person name="Uchiyama I."/>
            <person name="Ito T."/>
            <person name="Fujiyama A."/>
            <person name="Inagaki F."/>
            <person name="Takami H."/>
        </authorList>
    </citation>
    <scope>NUCLEOTIDE SEQUENCE</scope>
    <source>
        <strain evidence="4">Expedition CK06-06</strain>
    </source>
</reference>
<dbReference type="InterPro" id="IPR050515">
    <property type="entry name" value="Beta-lactam/transpept"/>
</dbReference>
<feature type="domain" description="Penicillin-binding protein transpeptidase" evidence="3">
    <location>
        <begin position="1"/>
        <end position="77"/>
    </location>
</feature>
<dbReference type="InterPro" id="IPR012338">
    <property type="entry name" value="Beta-lactam/transpept-like"/>
</dbReference>
<proteinExistence type="predicted"/>
<evidence type="ECO:0000256" key="1">
    <source>
        <dbReference type="ARBA" id="ARBA00004370"/>
    </source>
</evidence>
<accession>X1A0V6</accession>
<protein>
    <recommendedName>
        <fullName evidence="3">Penicillin-binding protein transpeptidase domain-containing protein</fullName>
    </recommendedName>
</protein>
<comment type="caution">
    <text evidence="4">The sequence shown here is derived from an EMBL/GenBank/DDBJ whole genome shotgun (WGS) entry which is preliminary data.</text>
</comment>
<dbReference type="InterPro" id="IPR001460">
    <property type="entry name" value="PCN-bd_Tpept"/>
</dbReference>
<gene>
    <name evidence="4" type="ORF">S01H4_10617</name>
</gene>
<organism evidence="4">
    <name type="scientific">marine sediment metagenome</name>
    <dbReference type="NCBI Taxonomy" id="412755"/>
    <lineage>
        <taxon>unclassified sequences</taxon>
        <taxon>metagenomes</taxon>
        <taxon>ecological metagenomes</taxon>
    </lineage>
</organism>
<dbReference type="PANTHER" id="PTHR30627">
    <property type="entry name" value="PEPTIDOGLYCAN D,D-TRANSPEPTIDASE"/>
    <property type="match status" value="1"/>
</dbReference>
<dbReference type="SUPFAM" id="SSF56601">
    <property type="entry name" value="beta-lactamase/transpeptidase-like"/>
    <property type="match status" value="1"/>
</dbReference>
<sequence length="86" mass="9572">MRDFGLGQLTGIEFPGEVKGRLPNAEKINDIEFATLAFGQGLTVNLLQLAFAYQVIAHGGVLNKPMIIREIRDHSKTILRTQPLRI</sequence>
<dbReference type="GO" id="GO:0071555">
    <property type="term" value="P:cell wall organization"/>
    <property type="evidence" value="ECO:0007669"/>
    <property type="project" value="TreeGrafter"/>
</dbReference>
<dbReference type="Pfam" id="PF00905">
    <property type="entry name" value="Transpeptidase"/>
    <property type="match status" value="1"/>
</dbReference>
<comment type="subcellular location">
    <subcellularLocation>
        <location evidence="1">Membrane</location>
    </subcellularLocation>
</comment>
<dbReference type="EMBL" id="BART01004104">
    <property type="protein sequence ID" value="GAG66368.1"/>
    <property type="molecule type" value="Genomic_DNA"/>
</dbReference>
<dbReference type="PANTHER" id="PTHR30627:SF1">
    <property type="entry name" value="PEPTIDOGLYCAN D,D-TRANSPEPTIDASE FTSI"/>
    <property type="match status" value="1"/>
</dbReference>
<dbReference type="AlphaFoldDB" id="X1A0V6"/>
<dbReference type="GO" id="GO:0005886">
    <property type="term" value="C:plasma membrane"/>
    <property type="evidence" value="ECO:0007669"/>
    <property type="project" value="TreeGrafter"/>
</dbReference>
<evidence type="ECO:0000259" key="3">
    <source>
        <dbReference type="Pfam" id="PF00905"/>
    </source>
</evidence>
<feature type="non-terminal residue" evidence="4">
    <location>
        <position position="86"/>
    </location>
</feature>
<evidence type="ECO:0000256" key="2">
    <source>
        <dbReference type="ARBA" id="ARBA00023136"/>
    </source>
</evidence>
<name>X1A0V6_9ZZZZ</name>
<dbReference type="GO" id="GO:0008658">
    <property type="term" value="F:penicillin binding"/>
    <property type="evidence" value="ECO:0007669"/>
    <property type="project" value="InterPro"/>
</dbReference>
<evidence type="ECO:0000313" key="4">
    <source>
        <dbReference type="EMBL" id="GAG66368.1"/>
    </source>
</evidence>
<dbReference type="Gene3D" id="3.40.710.10">
    <property type="entry name" value="DD-peptidase/beta-lactamase superfamily"/>
    <property type="match status" value="1"/>
</dbReference>